<feature type="non-terminal residue" evidence="2">
    <location>
        <position position="485"/>
    </location>
</feature>
<comment type="caution">
    <text evidence="2">The sequence shown here is derived from an EMBL/GenBank/DDBJ whole genome shotgun (WGS) entry which is preliminary data.</text>
</comment>
<feature type="region of interest" description="Disordered" evidence="1">
    <location>
        <begin position="110"/>
        <end position="189"/>
    </location>
</feature>
<dbReference type="AlphaFoldDB" id="A0A699JZ86"/>
<sequence length="485" mass="55961">MDVQIPATVAPLPLEEGQDAEDDEDELYRDVNINLEGRVVQMADVHTTQEFKTLILRDEAQAENEEFLNNLDENIQTIIKEQVKEQALVEVYESDKIILDTHGDIVTLKRRRDDDADKDKEPSAGSDRGSKRRREGKEPKSTSALREKATRTTGKSTQGSKSQQKTTSESASAEKPMQTTHDLEEPSHQEFVTDTLTSDLLAGPTYELMKGSCKSLVELGFFLEEVYTVTTDQLDYNNPEGQQYLHNLLKPIPLIPNSRGRHVILFDHFINNDLEYLCGGTFSRKYTTSVTKTKATDYGHVKWIEDLVPRTMWSQEPITVCRDDDKLYKFKEGEFKRLRIQDIEDMLLLLVQGKLTNLTVEESFAFNVSLRMFTRSIVIQRHMEDLQLGVESYQKKLNLKRMDTYRSDLNDGTLNDVRTALDDRLKGIRMKYLPLTIWRKSDKERAAAMIQAIDKQLKTRRIMRSLEKFIGGRLYEGDFRMLQRT</sequence>
<evidence type="ECO:0000256" key="1">
    <source>
        <dbReference type="SAM" id="MobiDB-lite"/>
    </source>
</evidence>
<accession>A0A699JZ86</accession>
<feature type="compositionally biased region" description="Basic and acidic residues" evidence="1">
    <location>
        <begin position="135"/>
        <end position="150"/>
    </location>
</feature>
<gene>
    <name evidence="2" type="ORF">Tci_637859</name>
</gene>
<reference evidence="2" key="1">
    <citation type="journal article" date="2019" name="Sci. Rep.">
        <title>Draft genome of Tanacetum cinerariifolium, the natural source of mosquito coil.</title>
        <authorList>
            <person name="Yamashiro T."/>
            <person name="Shiraishi A."/>
            <person name="Satake H."/>
            <person name="Nakayama K."/>
        </authorList>
    </citation>
    <scope>NUCLEOTIDE SEQUENCE</scope>
</reference>
<feature type="region of interest" description="Disordered" evidence="1">
    <location>
        <begin position="1"/>
        <end position="24"/>
    </location>
</feature>
<dbReference type="EMBL" id="BKCJ010463610">
    <property type="protein sequence ID" value="GFA65887.1"/>
    <property type="molecule type" value="Genomic_DNA"/>
</dbReference>
<evidence type="ECO:0000313" key="2">
    <source>
        <dbReference type="EMBL" id="GFA65887.1"/>
    </source>
</evidence>
<protein>
    <submittedName>
        <fullName evidence="2">Uncharacterized protein</fullName>
    </submittedName>
</protein>
<name>A0A699JZ86_TANCI</name>
<feature type="compositionally biased region" description="Polar residues" evidence="1">
    <location>
        <begin position="151"/>
        <end position="171"/>
    </location>
</feature>
<proteinExistence type="predicted"/>
<feature type="compositionally biased region" description="Basic and acidic residues" evidence="1">
    <location>
        <begin position="111"/>
        <end position="122"/>
    </location>
</feature>
<organism evidence="2">
    <name type="scientific">Tanacetum cinerariifolium</name>
    <name type="common">Dalmatian daisy</name>
    <name type="synonym">Chrysanthemum cinerariifolium</name>
    <dbReference type="NCBI Taxonomy" id="118510"/>
    <lineage>
        <taxon>Eukaryota</taxon>
        <taxon>Viridiplantae</taxon>
        <taxon>Streptophyta</taxon>
        <taxon>Embryophyta</taxon>
        <taxon>Tracheophyta</taxon>
        <taxon>Spermatophyta</taxon>
        <taxon>Magnoliopsida</taxon>
        <taxon>eudicotyledons</taxon>
        <taxon>Gunneridae</taxon>
        <taxon>Pentapetalae</taxon>
        <taxon>asterids</taxon>
        <taxon>campanulids</taxon>
        <taxon>Asterales</taxon>
        <taxon>Asteraceae</taxon>
        <taxon>Asteroideae</taxon>
        <taxon>Anthemideae</taxon>
        <taxon>Anthemidinae</taxon>
        <taxon>Tanacetum</taxon>
    </lineage>
</organism>